<protein>
    <submittedName>
        <fullName evidence="1">Uncharacterized protein</fullName>
    </submittedName>
</protein>
<accession>A0A0A9BNX7</accession>
<evidence type="ECO:0000313" key="1">
    <source>
        <dbReference type="EMBL" id="JAD65599.1"/>
    </source>
</evidence>
<dbReference type="EMBL" id="GBRH01232296">
    <property type="protein sequence ID" value="JAD65599.1"/>
    <property type="molecule type" value="Transcribed_RNA"/>
</dbReference>
<reference evidence="1" key="2">
    <citation type="journal article" date="2015" name="Data Brief">
        <title>Shoot transcriptome of the giant reed, Arundo donax.</title>
        <authorList>
            <person name="Barrero R.A."/>
            <person name="Guerrero F.D."/>
            <person name="Moolhuijzen P."/>
            <person name="Goolsby J.A."/>
            <person name="Tidwell J."/>
            <person name="Bellgard S.E."/>
            <person name="Bellgard M.I."/>
        </authorList>
    </citation>
    <scope>NUCLEOTIDE SEQUENCE</scope>
    <source>
        <tissue evidence="1">Shoot tissue taken approximately 20 cm above the soil surface</tissue>
    </source>
</reference>
<sequence>MGVLHDLP</sequence>
<name>A0A0A9BNX7_ARUDO</name>
<proteinExistence type="predicted"/>
<reference evidence="1" key="1">
    <citation type="submission" date="2014-09" db="EMBL/GenBank/DDBJ databases">
        <authorList>
            <person name="Magalhaes I.L.F."/>
            <person name="Oliveira U."/>
            <person name="Santos F.R."/>
            <person name="Vidigal T.H.D.A."/>
            <person name="Brescovit A.D."/>
            <person name="Santos A.J."/>
        </authorList>
    </citation>
    <scope>NUCLEOTIDE SEQUENCE</scope>
    <source>
        <tissue evidence="1">Shoot tissue taken approximately 20 cm above the soil surface</tissue>
    </source>
</reference>
<organism evidence="1">
    <name type="scientific">Arundo donax</name>
    <name type="common">Giant reed</name>
    <name type="synonym">Donax arundinaceus</name>
    <dbReference type="NCBI Taxonomy" id="35708"/>
    <lineage>
        <taxon>Eukaryota</taxon>
        <taxon>Viridiplantae</taxon>
        <taxon>Streptophyta</taxon>
        <taxon>Embryophyta</taxon>
        <taxon>Tracheophyta</taxon>
        <taxon>Spermatophyta</taxon>
        <taxon>Magnoliopsida</taxon>
        <taxon>Liliopsida</taxon>
        <taxon>Poales</taxon>
        <taxon>Poaceae</taxon>
        <taxon>PACMAD clade</taxon>
        <taxon>Arundinoideae</taxon>
        <taxon>Arundineae</taxon>
        <taxon>Arundo</taxon>
    </lineage>
</organism>